<gene>
    <name evidence="6" type="ORF">PDIGIT_LOCUS5053</name>
</gene>
<protein>
    <recommendedName>
        <fullName evidence="5">FAD-binding PCMH-type domain-containing protein</fullName>
    </recommendedName>
</protein>
<dbReference type="Gene3D" id="3.30.465.10">
    <property type="match status" value="1"/>
</dbReference>
<sequence length="540" mass="58251">MTALRLHIIFLLYLAGPFLFPASTSTATMPSFSAFSAVSLSLYLSQAVAVSILDRRANACTELTAKYPNSVIQPGSSVYQQNVIEPWSQTCQTSPTCIFAPASAQEVAGGLAILRKNNLPFAVRTQGHMPVPGAADTSNGVLMVTTGMSSVKYADSSKKVVQIGAGNKWLNVYEILAKDNLAVAGGRFGPVGVSGLLLGGGISYWSSDRGWSANQIVNYEVVLADGTVTEANAKKNTDLFWALKGGAFNFGIVTRFDVNTFAAPFVWGGMALYDAAHVDDVIKAFASFATKTGGSSDPLAHADPTVTYNVTTGERTVFSIYMRRGDDPAPASFKNFTSIPSTFQDLRVEKTIVGHVNDTNPINFQVGDRRQLFSSTGLKASPESVFLINQTFFDMIAKTPALKNTIDVSLSNTYQVFTPGMINTAKASGGDPIGLVDPNGNGVLGALYGGNWKDPKDDQFIYKFFQDMINELDSRAKKAGLYYDFVYLNDGAPTQTKDVFQKYSQGKALPKLREIAKKYDPKQVFQKLTPGGFKLINAPS</sequence>
<dbReference type="InterPro" id="IPR006094">
    <property type="entry name" value="Oxid_FAD_bind_N"/>
</dbReference>
<feature type="domain" description="FAD-binding PCMH-type" evidence="5">
    <location>
        <begin position="91"/>
        <end position="263"/>
    </location>
</feature>
<dbReference type="InterPro" id="IPR036318">
    <property type="entry name" value="FAD-bd_PCMH-like_sf"/>
</dbReference>
<evidence type="ECO:0000256" key="1">
    <source>
        <dbReference type="ARBA" id="ARBA00005466"/>
    </source>
</evidence>
<evidence type="ECO:0000313" key="6">
    <source>
        <dbReference type="EMBL" id="CAI6332024.1"/>
    </source>
</evidence>
<keyword evidence="2" id="KW-0285">Flavoprotein</keyword>
<organism evidence="6 7">
    <name type="scientific">Periconia digitata</name>
    <dbReference type="NCBI Taxonomy" id="1303443"/>
    <lineage>
        <taxon>Eukaryota</taxon>
        <taxon>Fungi</taxon>
        <taxon>Dikarya</taxon>
        <taxon>Ascomycota</taxon>
        <taxon>Pezizomycotina</taxon>
        <taxon>Dothideomycetes</taxon>
        <taxon>Pleosporomycetidae</taxon>
        <taxon>Pleosporales</taxon>
        <taxon>Massarineae</taxon>
        <taxon>Periconiaceae</taxon>
        <taxon>Periconia</taxon>
    </lineage>
</organism>
<proteinExistence type="inferred from homology"/>
<evidence type="ECO:0000313" key="7">
    <source>
        <dbReference type="Proteomes" id="UP001152607"/>
    </source>
</evidence>
<dbReference type="AlphaFoldDB" id="A0A9W4U9N2"/>
<evidence type="ECO:0000256" key="3">
    <source>
        <dbReference type="ARBA" id="ARBA00022827"/>
    </source>
</evidence>
<dbReference type="InterPro" id="IPR016166">
    <property type="entry name" value="FAD-bd_PCMH"/>
</dbReference>
<dbReference type="PANTHER" id="PTHR42973">
    <property type="entry name" value="BINDING OXIDOREDUCTASE, PUTATIVE (AFU_ORTHOLOGUE AFUA_1G17690)-RELATED"/>
    <property type="match status" value="1"/>
</dbReference>
<dbReference type="OrthoDB" id="2151789at2759"/>
<dbReference type="InterPro" id="IPR050416">
    <property type="entry name" value="FAD-linked_Oxidoreductase"/>
</dbReference>
<keyword evidence="4" id="KW-0560">Oxidoreductase</keyword>
<evidence type="ECO:0000256" key="2">
    <source>
        <dbReference type="ARBA" id="ARBA00022630"/>
    </source>
</evidence>
<evidence type="ECO:0000259" key="5">
    <source>
        <dbReference type="PROSITE" id="PS51387"/>
    </source>
</evidence>
<keyword evidence="3" id="KW-0274">FAD</keyword>
<dbReference type="PROSITE" id="PS51387">
    <property type="entry name" value="FAD_PCMH"/>
    <property type="match status" value="1"/>
</dbReference>
<dbReference type="GO" id="GO:0016491">
    <property type="term" value="F:oxidoreductase activity"/>
    <property type="evidence" value="ECO:0007669"/>
    <property type="project" value="UniProtKB-KW"/>
</dbReference>
<name>A0A9W4U9N2_9PLEO</name>
<keyword evidence="7" id="KW-1185">Reference proteome</keyword>
<evidence type="ECO:0000256" key="4">
    <source>
        <dbReference type="ARBA" id="ARBA00023002"/>
    </source>
</evidence>
<comment type="similarity">
    <text evidence="1">Belongs to the oxygen-dependent FAD-linked oxidoreductase family.</text>
</comment>
<comment type="caution">
    <text evidence="6">The sequence shown here is derived from an EMBL/GenBank/DDBJ whole genome shotgun (WGS) entry which is preliminary data.</text>
</comment>
<dbReference type="SUPFAM" id="SSF56176">
    <property type="entry name" value="FAD-binding/transporter-associated domain-like"/>
    <property type="match status" value="1"/>
</dbReference>
<dbReference type="EMBL" id="CAOQHR010000003">
    <property type="protein sequence ID" value="CAI6332024.1"/>
    <property type="molecule type" value="Genomic_DNA"/>
</dbReference>
<dbReference type="PANTHER" id="PTHR42973:SF53">
    <property type="entry name" value="FAD-BINDING PCMH-TYPE DOMAIN-CONTAINING PROTEIN-RELATED"/>
    <property type="match status" value="1"/>
</dbReference>
<dbReference type="InterPro" id="IPR016169">
    <property type="entry name" value="FAD-bd_PCMH_sub2"/>
</dbReference>
<accession>A0A9W4U9N2</accession>
<dbReference type="Proteomes" id="UP001152607">
    <property type="component" value="Unassembled WGS sequence"/>
</dbReference>
<dbReference type="Pfam" id="PF01565">
    <property type="entry name" value="FAD_binding_4"/>
    <property type="match status" value="1"/>
</dbReference>
<dbReference type="GO" id="GO:0071949">
    <property type="term" value="F:FAD binding"/>
    <property type="evidence" value="ECO:0007669"/>
    <property type="project" value="InterPro"/>
</dbReference>
<reference evidence="6" key="1">
    <citation type="submission" date="2023-01" db="EMBL/GenBank/DDBJ databases">
        <authorList>
            <person name="Van Ghelder C."/>
            <person name="Rancurel C."/>
        </authorList>
    </citation>
    <scope>NUCLEOTIDE SEQUENCE</scope>
    <source>
        <strain evidence="6">CNCM I-4278</strain>
    </source>
</reference>